<dbReference type="EMBL" id="AONQ01000072">
    <property type="protein sequence ID" value="EME68289.1"/>
    <property type="molecule type" value="Genomic_DNA"/>
</dbReference>
<dbReference type="InterPro" id="IPR029016">
    <property type="entry name" value="GAF-like_dom_sf"/>
</dbReference>
<dbReference type="STRING" id="1244869.H261_19304"/>
<sequence>MDRMVAWLHEPARRLHAMIRDLPGFAPLRHVSLSVYDPQYDMLWAFPCNSDAVGAPEVTEVEMTDAPSLVLLADSHEPRIIADMAAFGDEGRCHTDEARASDSRSSMTAPISMDGHLQGFVIFGAAIPNFFTPPVQDTLLTFTEAFGILIERARNLPD</sequence>
<organism evidence="1 2">
    <name type="scientific">Paramagnetospirillum caucaseum</name>
    <dbReference type="NCBI Taxonomy" id="1244869"/>
    <lineage>
        <taxon>Bacteria</taxon>
        <taxon>Pseudomonadati</taxon>
        <taxon>Pseudomonadota</taxon>
        <taxon>Alphaproteobacteria</taxon>
        <taxon>Rhodospirillales</taxon>
        <taxon>Magnetospirillaceae</taxon>
        <taxon>Paramagnetospirillum</taxon>
    </lineage>
</organism>
<keyword evidence="2" id="KW-1185">Reference proteome</keyword>
<evidence type="ECO:0008006" key="3">
    <source>
        <dbReference type="Google" id="ProtNLM"/>
    </source>
</evidence>
<dbReference type="RefSeq" id="WP_008620841.1">
    <property type="nucleotide sequence ID" value="NZ_AONQ01000072.1"/>
</dbReference>
<dbReference type="Gene3D" id="3.30.450.40">
    <property type="match status" value="1"/>
</dbReference>
<comment type="caution">
    <text evidence="1">The sequence shown here is derived from an EMBL/GenBank/DDBJ whole genome shotgun (WGS) entry which is preliminary data.</text>
</comment>
<dbReference type="PATRIC" id="fig|1244869.3.peg.3848"/>
<reference evidence="1 2" key="1">
    <citation type="journal article" date="2014" name="Genome Announc.">
        <title>Draft Genome Sequence of Magnetospirillum sp. Strain SO-1, a Freshwater Magnetotactic Bacterium Isolated from the Ol'khovka River, Russia.</title>
        <authorList>
            <person name="Grouzdev D.S."/>
            <person name="Dziuba M.V."/>
            <person name="Sukhacheva M.S."/>
            <person name="Mardanov A.V."/>
            <person name="Beletskiy A.V."/>
            <person name="Kuznetsov B.B."/>
            <person name="Skryabin K.G."/>
        </authorList>
    </citation>
    <scope>NUCLEOTIDE SEQUENCE [LARGE SCALE GENOMIC DNA]</scope>
    <source>
        <strain evidence="1 2">SO-1</strain>
    </source>
</reference>
<accession>M3A718</accession>
<dbReference type="AlphaFoldDB" id="M3A718"/>
<dbReference type="eggNOG" id="COG2203">
    <property type="taxonomic scope" value="Bacteria"/>
</dbReference>
<dbReference type="SUPFAM" id="SSF55781">
    <property type="entry name" value="GAF domain-like"/>
    <property type="match status" value="1"/>
</dbReference>
<gene>
    <name evidence="1" type="ORF">H261_19304</name>
</gene>
<proteinExistence type="predicted"/>
<evidence type="ECO:0000313" key="1">
    <source>
        <dbReference type="EMBL" id="EME68289.1"/>
    </source>
</evidence>
<dbReference type="Proteomes" id="UP000011744">
    <property type="component" value="Unassembled WGS sequence"/>
</dbReference>
<evidence type="ECO:0000313" key="2">
    <source>
        <dbReference type="Proteomes" id="UP000011744"/>
    </source>
</evidence>
<protein>
    <recommendedName>
        <fullName evidence="3">GAF domain-containing protein</fullName>
    </recommendedName>
</protein>
<name>M3A718_9PROT</name>